<dbReference type="PANTHER" id="PTHR11735:SF11">
    <property type="entry name" value="TRNA THREONYLCARBAMOYLADENOSINE BIOSYNTHESIS PROTEIN TSAB"/>
    <property type="match status" value="1"/>
</dbReference>
<feature type="compositionally biased region" description="Pro residues" evidence="1">
    <location>
        <begin position="210"/>
        <end position="219"/>
    </location>
</feature>
<evidence type="ECO:0000259" key="2">
    <source>
        <dbReference type="Pfam" id="PF00814"/>
    </source>
</evidence>
<dbReference type="AlphaFoldDB" id="A0A4R2NWS0"/>
<accession>A0A4R2NWS0</accession>
<gene>
    <name evidence="3" type="ORF">EV656_102509</name>
</gene>
<dbReference type="GO" id="GO:0002949">
    <property type="term" value="P:tRNA threonylcarbamoyladenosine modification"/>
    <property type="evidence" value="ECO:0007669"/>
    <property type="project" value="InterPro"/>
</dbReference>
<name>A0A4R2NWS0_RHOAD</name>
<dbReference type="Gene3D" id="3.30.420.40">
    <property type="match status" value="2"/>
</dbReference>
<dbReference type="OrthoDB" id="9809995at2"/>
<evidence type="ECO:0000313" key="3">
    <source>
        <dbReference type="EMBL" id="TCP26540.1"/>
    </source>
</evidence>
<dbReference type="EMBL" id="SLXL01000002">
    <property type="protein sequence ID" value="TCP26540.1"/>
    <property type="molecule type" value="Genomic_DNA"/>
</dbReference>
<protein>
    <submittedName>
        <fullName evidence="3">tRNA threonylcarbamoyl adenosine modification protein YeaZ</fullName>
    </submittedName>
</protein>
<dbReference type="Proteomes" id="UP000295733">
    <property type="component" value="Unassembled WGS sequence"/>
</dbReference>
<feature type="region of interest" description="Disordered" evidence="1">
    <location>
        <begin position="189"/>
        <end position="219"/>
    </location>
</feature>
<evidence type="ECO:0000256" key="1">
    <source>
        <dbReference type="SAM" id="MobiDB-lite"/>
    </source>
</evidence>
<dbReference type="NCBIfam" id="TIGR03725">
    <property type="entry name" value="T6A_YeaZ"/>
    <property type="match status" value="1"/>
</dbReference>
<feature type="domain" description="Gcp-like" evidence="2">
    <location>
        <begin position="34"/>
        <end position="116"/>
    </location>
</feature>
<dbReference type="InterPro" id="IPR000905">
    <property type="entry name" value="Gcp-like_dom"/>
</dbReference>
<dbReference type="InterPro" id="IPR043129">
    <property type="entry name" value="ATPase_NBD"/>
</dbReference>
<dbReference type="SUPFAM" id="SSF53067">
    <property type="entry name" value="Actin-like ATPase domain"/>
    <property type="match status" value="1"/>
</dbReference>
<sequence length="219" mass="21809">MTAQTILAFDTSAAHCAAALLRGDTVIASDRAEMSRGQAEALVPLLERLMAQGGCGWADLDALGVGIGPGNFTGIRISVALARGLSLALGVPAIGVSGFAALAEGEAGALLLSLPAPRDGVYLQAMSGGDAQGDPVLASPEAPPTGLAPAGARVIGHAADRIGAALGLPAQPRALDDIAPRIARVAARRLGTPQPRPAPLYIRPADAAPPADPPPAILP</sequence>
<dbReference type="InterPro" id="IPR022496">
    <property type="entry name" value="T6A_TsaB"/>
</dbReference>
<dbReference type="PANTHER" id="PTHR11735">
    <property type="entry name" value="TRNA N6-ADENOSINE THREONYLCARBAMOYLTRANSFERASE"/>
    <property type="match status" value="1"/>
</dbReference>
<proteinExistence type="predicted"/>
<keyword evidence="4" id="KW-1185">Reference proteome</keyword>
<evidence type="ECO:0000313" key="4">
    <source>
        <dbReference type="Proteomes" id="UP000295733"/>
    </source>
</evidence>
<dbReference type="Pfam" id="PF00814">
    <property type="entry name" value="TsaD"/>
    <property type="match status" value="1"/>
</dbReference>
<dbReference type="RefSeq" id="WP_132600778.1">
    <property type="nucleotide sequence ID" value="NZ_NRRP01000048.1"/>
</dbReference>
<reference evidence="3 4" key="1">
    <citation type="submission" date="2019-03" db="EMBL/GenBank/DDBJ databases">
        <title>Genomic Encyclopedia of Type Strains, Phase IV (KMG-IV): sequencing the most valuable type-strain genomes for metagenomic binning, comparative biology and taxonomic classification.</title>
        <authorList>
            <person name="Goeker M."/>
        </authorList>
    </citation>
    <scope>NUCLEOTIDE SEQUENCE [LARGE SCALE GENOMIC DNA]</scope>
    <source>
        <strain evidence="3 4">DSM 2781</strain>
    </source>
</reference>
<organism evidence="3 4">
    <name type="scientific">Rhodovulum adriaticum</name>
    <name type="common">Rhodopseudomonas adriatica</name>
    <dbReference type="NCBI Taxonomy" id="35804"/>
    <lineage>
        <taxon>Bacteria</taxon>
        <taxon>Pseudomonadati</taxon>
        <taxon>Pseudomonadota</taxon>
        <taxon>Alphaproteobacteria</taxon>
        <taxon>Rhodobacterales</taxon>
        <taxon>Paracoccaceae</taxon>
        <taxon>Rhodovulum</taxon>
    </lineage>
</organism>
<comment type="caution">
    <text evidence="3">The sequence shown here is derived from an EMBL/GenBank/DDBJ whole genome shotgun (WGS) entry which is preliminary data.</text>
</comment>
<dbReference type="GO" id="GO:0005829">
    <property type="term" value="C:cytosol"/>
    <property type="evidence" value="ECO:0007669"/>
    <property type="project" value="TreeGrafter"/>
</dbReference>